<dbReference type="SMART" id="SM00089">
    <property type="entry name" value="PKD"/>
    <property type="match status" value="3"/>
</dbReference>
<organism evidence="4 5">
    <name type="scientific">Catenulispora subtropica</name>
    <dbReference type="NCBI Taxonomy" id="450798"/>
    <lineage>
        <taxon>Bacteria</taxon>
        <taxon>Bacillati</taxon>
        <taxon>Actinomycetota</taxon>
        <taxon>Actinomycetes</taxon>
        <taxon>Catenulisporales</taxon>
        <taxon>Catenulisporaceae</taxon>
        <taxon>Catenulispora</taxon>
    </lineage>
</organism>
<proteinExistence type="predicted"/>
<keyword evidence="2" id="KW-0732">Signal</keyword>
<keyword evidence="5" id="KW-1185">Reference proteome</keyword>
<feature type="region of interest" description="Disordered" evidence="1">
    <location>
        <begin position="109"/>
        <end position="130"/>
    </location>
</feature>
<reference evidence="5" key="1">
    <citation type="journal article" date="2019" name="Int. J. Syst. Evol. Microbiol.">
        <title>The Global Catalogue of Microorganisms (GCM) 10K type strain sequencing project: providing services to taxonomists for standard genome sequencing and annotation.</title>
        <authorList>
            <consortium name="The Broad Institute Genomics Platform"/>
            <consortium name="The Broad Institute Genome Sequencing Center for Infectious Disease"/>
            <person name="Wu L."/>
            <person name="Ma J."/>
        </authorList>
    </citation>
    <scope>NUCLEOTIDE SEQUENCE [LARGE SCALE GENOMIC DNA]</scope>
    <source>
        <strain evidence="5">JCM 16013</strain>
    </source>
</reference>
<sequence>MCSHGEAYVPMPRKTRLALTAIAATAVTVSAVPASFAATASHVQVAPALQAADPAPASTLSFSPTVSHLVGGGDNDYMVGFAGPGCDPLVSPTCQDEAVPATATWSLDVQDTSGTPSANLKTGTGNTVPEPVDHYTFPAPASSNGTWKVTITFTYQDGTGTTVTRSSSTLIDYGTATAAPATPSAMIDRAPTELVPAGEPLTFTLGGSHVATGSSKWQVVIDYGDGSPQEAHDVTPGGSSDGTFVHTYNYPQGRSRWTAWVAASDGVNLSAWQPVFVNMTPADAKLTVTPLTGTASVINPLVVTLDASASKSWLPGGATITGYQFDCGDPTVAAQPIAGHPGKATCAYVAGGPYQVKVKVKDDHGYEDTSRTQLVNVNSGPPYFSPSLGGLTLGQDPATPLTAVADLSGVVLDGRADPAKVTYTLTWGDGTQNTYTKATLPAGGKVRHTFPAAGTYSLKLDVNDGLNQPQSQQTITVYTYLTPPPKGPTIVERVSGGDRYDTGVHVSRQRWADAADTKSPAYQHPDSVVLATGGGFADALAGVPFSVYKNGALLLTEPNQLTGEVRDEIKRILPADAKHTVYVLGGTAALSPNVVSALTGMGYHVQRIAGSDRYSTALEIAHAMGDPAHAVVARGDDFADALSAGPLASDLFGTGSGPGYVPAAIVLSDNKTLNSATKAYLHGRFTANHGLSVIAVGGGAAWALTAVPGFDGTSADRNSGQLSGDDRYQTASRVADVFLQVDPTTLVGVATGTAYPDALTGGAFMASIGGPLLLTDPKAPSAAMTGQLAQRDGRTNAVFVFGGPAAVAPNVFTSIVATVHGVAKQY</sequence>
<evidence type="ECO:0000313" key="4">
    <source>
        <dbReference type="EMBL" id="GAA1951598.1"/>
    </source>
</evidence>
<feature type="domain" description="PKD" evidence="3">
    <location>
        <begin position="417"/>
        <end position="477"/>
    </location>
</feature>
<dbReference type="InterPro" id="IPR035986">
    <property type="entry name" value="PKD_dom_sf"/>
</dbReference>
<feature type="compositionally biased region" description="Polar residues" evidence="1">
    <location>
        <begin position="109"/>
        <end position="127"/>
    </location>
</feature>
<name>A0ABP5BS67_9ACTN</name>
<gene>
    <name evidence="4" type="ORF">GCM10009838_03380</name>
</gene>
<protein>
    <recommendedName>
        <fullName evidence="3">PKD domain-containing protein</fullName>
    </recommendedName>
</protein>
<dbReference type="SUPFAM" id="SSF49299">
    <property type="entry name" value="PKD domain"/>
    <property type="match status" value="2"/>
</dbReference>
<dbReference type="InterPro" id="IPR013783">
    <property type="entry name" value="Ig-like_fold"/>
</dbReference>
<evidence type="ECO:0000256" key="1">
    <source>
        <dbReference type="SAM" id="MobiDB-lite"/>
    </source>
</evidence>
<dbReference type="InterPro" id="IPR007253">
    <property type="entry name" value="Cell_wall-bd_2"/>
</dbReference>
<comment type="caution">
    <text evidence="4">The sequence shown here is derived from an EMBL/GenBank/DDBJ whole genome shotgun (WGS) entry which is preliminary data.</text>
</comment>
<dbReference type="InterPro" id="IPR000601">
    <property type="entry name" value="PKD_dom"/>
</dbReference>
<feature type="chain" id="PRO_5046027632" description="PKD domain-containing protein" evidence="2">
    <location>
        <begin position="38"/>
        <end position="826"/>
    </location>
</feature>
<dbReference type="InterPro" id="IPR051922">
    <property type="entry name" value="Bact_Sporulation_Assoc"/>
</dbReference>
<dbReference type="Proteomes" id="UP001499854">
    <property type="component" value="Unassembled WGS sequence"/>
</dbReference>
<dbReference type="PANTHER" id="PTHR30032:SF8">
    <property type="entry name" value="GERMINATION-SPECIFIC N-ACETYLMURAMOYL-L-ALANINE AMIDASE"/>
    <property type="match status" value="1"/>
</dbReference>
<dbReference type="Pfam" id="PF04122">
    <property type="entry name" value="CW_binding_2"/>
    <property type="match status" value="3"/>
</dbReference>
<accession>A0ABP5BS67</accession>
<evidence type="ECO:0000259" key="3">
    <source>
        <dbReference type="PROSITE" id="PS50093"/>
    </source>
</evidence>
<dbReference type="PANTHER" id="PTHR30032">
    <property type="entry name" value="N-ACETYLMURAMOYL-L-ALANINE AMIDASE-RELATED"/>
    <property type="match status" value="1"/>
</dbReference>
<evidence type="ECO:0000256" key="2">
    <source>
        <dbReference type="SAM" id="SignalP"/>
    </source>
</evidence>
<dbReference type="PROSITE" id="PS50093">
    <property type="entry name" value="PKD"/>
    <property type="match status" value="1"/>
</dbReference>
<evidence type="ECO:0000313" key="5">
    <source>
        <dbReference type="Proteomes" id="UP001499854"/>
    </source>
</evidence>
<dbReference type="EMBL" id="BAAAQM010000001">
    <property type="protein sequence ID" value="GAA1951598.1"/>
    <property type="molecule type" value="Genomic_DNA"/>
</dbReference>
<dbReference type="Gene3D" id="3.40.50.12090">
    <property type="match status" value="1"/>
</dbReference>
<dbReference type="InterPro" id="IPR022409">
    <property type="entry name" value="PKD/Chitinase_dom"/>
</dbReference>
<dbReference type="Gene3D" id="2.60.40.10">
    <property type="entry name" value="Immunoglobulins"/>
    <property type="match status" value="2"/>
</dbReference>
<dbReference type="Pfam" id="PF00801">
    <property type="entry name" value="PKD"/>
    <property type="match status" value="1"/>
</dbReference>
<feature type="signal peptide" evidence="2">
    <location>
        <begin position="1"/>
        <end position="37"/>
    </location>
</feature>